<comment type="caution">
    <text evidence="1">The sequence shown here is derived from an EMBL/GenBank/DDBJ whole genome shotgun (WGS) entry which is preliminary data.</text>
</comment>
<name>A0A3M7SR75_BRAPC</name>
<reference evidence="1 2" key="1">
    <citation type="journal article" date="2018" name="Sci. Rep.">
        <title>Genomic signatures of local adaptation to the degree of environmental predictability in rotifers.</title>
        <authorList>
            <person name="Franch-Gras L."/>
            <person name="Hahn C."/>
            <person name="Garcia-Roger E.M."/>
            <person name="Carmona M.J."/>
            <person name="Serra M."/>
            <person name="Gomez A."/>
        </authorList>
    </citation>
    <scope>NUCLEOTIDE SEQUENCE [LARGE SCALE GENOMIC DNA]</scope>
    <source>
        <strain evidence="1">HYR1</strain>
    </source>
</reference>
<dbReference type="AlphaFoldDB" id="A0A3M7SR75"/>
<dbReference type="EMBL" id="REGN01000929">
    <property type="protein sequence ID" value="RNA38048.1"/>
    <property type="molecule type" value="Genomic_DNA"/>
</dbReference>
<dbReference type="Proteomes" id="UP000276133">
    <property type="component" value="Unassembled WGS sequence"/>
</dbReference>
<keyword evidence="2" id="KW-1185">Reference proteome</keyword>
<organism evidence="1 2">
    <name type="scientific">Brachionus plicatilis</name>
    <name type="common">Marine rotifer</name>
    <name type="synonym">Brachionus muelleri</name>
    <dbReference type="NCBI Taxonomy" id="10195"/>
    <lineage>
        <taxon>Eukaryota</taxon>
        <taxon>Metazoa</taxon>
        <taxon>Spiralia</taxon>
        <taxon>Gnathifera</taxon>
        <taxon>Rotifera</taxon>
        <taxon>Eurotatoria</taxon>
        <taxon>Monogononta</taxon>
        <taxon>Pseudotrocha</taxon>
        <taxon>Ploima</taxon>
        <taxon>Brachionidae</taxon>
        <taxon>Brachionus</taxon>
    </lineage>
</organism>
<evidence type="ECO:0000313" key="2">
    <source>
        <dbReference type="Proteomes" id="UP000276133"/>
    </source>
</evidence>
<evidence type="ECO:0000313" key="1">
    <source>
        <dbReference type="EMBL" id="RNA38048.1"/>
    </source>
</evidence>
<accession>A0A3M7SR75</accession>
<sequence length="136" mass="16002">MENFPRLLAHLELEEDFAFAVANLVGFQIELEAIQPRLPARFFMSIKKELLNIYSVCTRSRLRSTCTSSTDSDECMQLQSEPIFGNFIQNIKLKTKIDEEVNLQNDVLSLYKFGLFMFYYKKSHQKSKQYLRKSKK</sequence>
<gene>
    <name evidence="1" type="ORF">BpHYR1_033371</name>
</gene>
<protein>
    <submittedName>
        <fullName evidence="1">Uncharacterized protein</fullName>
    </submittedName>
</protein>
<proteinExistence type="predicted"/>